<dbReference type="Gene3D" id="3.40.50.1820">
    <property type="entry name" value="alpha/beta hydrolase"/>
    <property type="match status" value="1"/>
</dbReference>
<name>A0ABT9W5U3_9BACI</name>
<sequence>MRKKRKKFYIVLVIFLLLIGSLGFSLFKPDHGVSSFVSIEGEQEFKEVYEEAMKGLPEPQNEKIISTSFGEVKVYTFLDSATANQAPLLILPGKAASTPMWEPNLIDFMSHRPVYTIDLIGEPGLSTETVKIKDEYDQATWLKEVIIALEEPQIHLLGLSFGGWNATNVIIQEELPQVQSLVLIDPIQVFGPIPLKMIAASIPASIPIIPQSIRERMLSYISGGAEVNEEEPVARLIETGMRTFKSKLPHPTQIRAEQLEEISVPVLAILADNSTMHNAEKSYSLAKESLMHQKSSVVLFSNASHALNGEYPEKLAETIQDFILTLE</sequence>
<evidence type="ECO:0000313" key="2">
    <source>
        <dbReference type="EMBL" id="MDQ0168439.1"/>
    </source>
</evidence>
<dbReference type="SUPFAM" id="SSF53474">
    <property type="entry name" value="alpha/beta-Hydrolases"/>
    <property type="match status" value="1"/>
</dbReference>
<evidence type="ECO:0000313" key="3">
    <source>
        <dbReference type="Proteomes" id="UP001235840"/>
    </source>
</evidence>
<feature type="domain" description="AB hydrolase-1" evidence="1">
    <location>
        <begin position="89"/>
        <end position="317"/>
    </location>
</feature>
<evidence type="ECO:0000259" key="1">
    <source>
        <dbReference type="Pfam" id="PF12697"/>
    </source>
</evidence>
<dbReference type="PANTHER" id="PTHR43798:SF33">
    <property type="entry name" value="HYDROLASE, PUTATIVE (AFU_ORTHOLOGUE AFUA_2G14860)-RELATED"/>
    <property type="match status" value="1"/>
</dbReference>
<accession>A0ABT9W5U3</accession>
<keyword evidence="3" id="KW-1185">Reference proteome</keyword>
<reference evidence="2 3" key="1">
    <citation type="submission" date="2023-07" db="EMBL/GenBank/DDBJ databases">
        <title>Genomic Encyclopedia of Type Strains, Phase IV (KMG-IV): sequencing the most valuable type-strain genomes for metagenomic binning, comparative biology and taxonomic classification.</title>
        <authorList>
            <person name="Goeker M."/>
        </authorList>
    </citation>
    <scope>NUCLEOTIDE SEQUENCE [LARGE SCALE GENOMIC DNA]</scope>
    <source>
        <strain evidence="2 3">DSM 12751</strain>
    </source>
</reference>
<dbReference type="RefSeq" id="WP_307398169.1">
    <property type="nucleotide sequence ID" value="NZ_JAUSTY010000032.1"/>
</dbReference>
<comment type="caution">
    <text evidence="2">The sequence shown here is derived from an EMBL/GenBank/DDBJ whole genome shotgun (WGS) entry which is preliminary data.</text>
</comment>
<proteinExistence type="predicted"/>
<dbReference type="InterPro" id="IPR000073">
    <property type="entry name" value="AB_hydrolase_1"/>
</dbReference>
<dbReference type="Pfam" id="PF12697">
    <property type="entry name" value="Abhydrolase_6"/>
    <property type="match status" value="1"/>
</dbReference>
<dbReference type="PANTHER" id="PTHR43798">
    <property type="entry name" value="MONOACYLGLYCEROL LIPASE"/>
    <property type="match status" value="1"/>
</dbReference>
<dbReference type="Proteomes" id="UP001235840">
    <property type="component" value="Unassembled WGS sequence"/>
</dbReference>
<dbReference type="InterPro" id="IPR050266">
    <property type="entry name" value="AB_hydrolase_sf"/>
</dbReference>
<dbReference type="EMBL" id="JAUSTY010000032">
    <property type="protein sequence ID" value="MDQ0168439.1"/>
    <property type="molecule type" value="Genomic_DNA"/>
</dbReference>
<dbReference type="InterPro" id="IPR029058">
    <property type="entry name" value="AB_hydrolase_fold"/>
</dbReference>
<protein>
    <submittedName>
        <fullName evidence="2">Pimeloyl-ACP methyl ester carboxylesterase</fullName>
    </submittedName>
</protein>
<organism evidence="2 3">
    <name type="scientific">Caldalkalibacillus horti</name>
    <dbReference type="NCBI Taxonomy" id="77523"/>
    <lineage>
        <taxon>Bacteria</taxon>
        <taxon>Bacillati</taxon>
        <taxon>Bacillota</taxon>
        <taxon>Bacilli</taxon>
        <taxon>Bacillales</taxon>
        <taxon>Bacillaceae</taxon>
        <taxon>Caldalkalibacillus</taxon>
    </lineage>
</organism>
<gene>
    <name evidence="2" type="ORF">J2S11_004401</name>
</gene>